<organism evidence="1 2">
    <name type="scientific">Eumeta variegata</name>
    <name type="common">Bagworm moth</name>
    <name type="synonym">Eumeta japonica</name>
    <dbReference type="NCBI Taxonomy" id="151549"/>
    <lineage>
        <taxon>Eukaryota</taxon>
        <taxon>Metazoa</taxon>
        <taxon>Ecdysozoa</taxon>
        <taxon>Arthropoda</taxon>
        <taxon>Hexapoda</taxon>
        <taxon>Insecta</taxon>
        <taxon>Pterygota</taxon>
        <taxon>Neoptera</taxon>
        <taxon>Endopterygota</taxon>
        <taxon>Lepidoptera</taxon>
        <taxon>Glossata</taxon>
        <taxon>Ditrysia</taxon>
        <taxon>Tineoidea</taxon>
        <taxon>Psychidae</taxon>
        <taxon>Oiketicinae</taxon>
        <taxon>Eumeta</taxon>
    </lineage>
</organism>
<evidence type="ECO:0000313" key="1">
    <source>
        <dbReference type="EMBL" id="GBP18466.1"/>
    </source>
</evidence>
<protein>
    <submittedName>
        <fullName evidence="1">Uncharacterized protein</fullName>
    </submittedName>
</protein>
<proteinExistence type="predicted"/>
<dbReference type="EMBL" id="BGZK01000097">
    <property type="protein sequence ID" value="GBP18466.1"/>
    <property type="molecule type" value="Genomic_DNA"/>
</dbReference>
<keyword evidence="2" id="KW-1185">Reference proteome</keyword>
<sequence>MQLHAAFSLQSTAPAQYGTFLRYCTSLQSTIVHSIRIGVSEVKLCTSIDTWCPEVLFRRPKLARRRSCEIFKRSNRLHRVEQYISYGRAKMCRLDSKLKTEQRARLRSLQFPNGLATADLYPYNIQNELENTKHSDAVSADREHTALFFMEREKHPKRNISAWSLATT</sequence>
<reference evidence="1 2" key="1">
    <citation type="journal article" date="2019" name="Commun. Biol.">
        <title>The bagworm genome reveals a unique fibroin gene that provides high tensile strength.</title>
        <authorList>
            <person name="Kono N."/>
            <person name="Nakamura H."/>
            <person name="Ohtoshi R."/>
            <person name="Tomita M."/>
            <person name="Numata K."/>
            <person name="Arakawa K."/>
        </authorList>
    </citation>
    <scope>NUCLEOTIDE SEQUENCE [LARGE SCALE GENOMIC DNA]</scope>
</reference>
<name>A0A4C1TXY0_EUMVA</name>
<evidence type="ECO:0000313" key="2">
    <source>
        <dbReference type="Proteomes" id="UP000299102"/>
    </source>
</evidence>
<gene>
    <name evidence="1" type="ORF">EVAR_93871_1</name>
</gene>
<dbReference type="AlphaFoldDB" id="A0A4C1TXY0"/>
<comment type="caution">
    <text evidence="1">The sequence shown here is derived from an EMBL/GenBank/DDBJ whole genome shotgun (WGS) entry which is preliminary data.</text>
</comment>
<dbReference type="Proteomes" id="UP000299102">
    <property type="component" value="Unassembled WGS sequence"/>
</dbReference>
<accession>A0A4C1TXY0</accession>